<dbReference type="Gene3D" id="1.10.287.380">
    <property type="entry name" value="Valyl-tRNA synthetase, C-terminal domain"/>
    <property type="match status" value="1"/>
</dbReference>
<dbReference type="GO" id="GO:0005524">
    <property type="term" value="F:ATP binding"/>
    <property type="evidence" value="ECO:0007669"/>
    <property type="project" value="UniProtKB-KW"/>
</dbReference>
<evidence type="ECO:0000256" key="2">
    <source>
        <dbReference type="ARBA" id="ARBA00022737"/>
    </source>
</evidence>
<evidence type="ECO:0000259" key="6">
    <source>
        <dbReference type="PROSITE" id="PS50893"/>
    </source>
</evidence>
<gene>
    <name evidence="7" type="ORF">DK847_04045</name>
</gene>
<reference evidence="8" key="1">
    <citation type="submission" date="2018-06" db="EMBL/GenBank/DDBJ databases">
        <title>Aestuariibacter litoralis strain KCTC 52945T.</title>
        <authorList>
            <person name="Li X."/>
            <person name="Salam N."/>
            <person name="Li J.-L."/>
            <person name="Chen Y.-M."/>
            <person name="Yang Z.-W."/>
            <person name="Zhang L.-Y."/>
            <person name="Han M.-X."/>
            <person name="Xiao M."/>
            <person name="Li W.-J."/>
        </authorList>
    </citation>
    <scope>NUCLEOTIDE SEQUENCE [LARGE SCALE GENOMIC DNA]</scope>
    <source>
        <strain evidence="8">KCTC 52945</strain>
    </source>
</reference>
<dbReference type="InterPro" id="IPR017871">
    <property type="entry name" value="ABC_transporter-like_CS"/>
</dbReference>
<feature type="domain" description="ABC transporter" evidence="6">
    <location>
        <begin position="2"/>
        <end position="243"/>
    </location>
</feature>
<proteinExistence type="inferred from homology"/>
<accession>A0A2W2AQE6</accession>
<organism evidence="7 8">
    <name type="scientific">Aestuariivirga litoralis</name>
    <dbReference type="NCBI Taxonomy" id="2650924"/>
    <lineage>
        <taxon>Bacteria</taxon>
        <taxon>Pseudomonadati</taxon>
        <taxon>Pseudomonadota</taxon>
        <taxon>Alphaproteobacteria</taxon>
        <taxon>Hyphomicrobiales</taxon>
        <taxon>Aestuariivirgaceae</taxon>
        <taxon>Aestuariivirga</taxon>
    </lineage>
</organism>
<dbReference type="InterPro" id="IPR003439">
    <property type="entry name" value="ABC_transporter-like_ATP-bd"/>
</dbReference>
<dbReference type="EMBL" id="QKVK01000002">
    <property type="protein sequence ID" value="PZF77621.1"/>
    <property type="molecule type" value="Genomic_DNA"/>
</dbReference>
<dbReference type="RefSeq" id="WP_111196368.1">
    <property type="nucleotide sequence ID" value="NZ_QKVK01000002.1"/>
</dbReference>
<dbReference type="CDD" id="cd03221">
    <property type="entry name" value="ABCF_EF-3"/>
    <property type="match status" value="2"/>
</dbReference>
<comment type="similarity">
    <text evidence="1">Belongs to the ABC transporter superfamily.</text>
</comment>
<name>A0A2W2AQE6_9HYPH</name>
<dbReference type="SMART" id="SM00382">
    <property type="entry name" value="AAA"/>
    <property type="match status" value="2"/>
</dbReference>
<sequence>MLHINGLTYRIGGRLLLEDASVAVPEGHKVGIVGRNGVGKSTLFKLILGELPLESGSITLPRNARIGTVAQEAPGGPESLLATVMAGDAELTALNVEAETATDPHRIAEIQTRLADMDAHSAEARAATILSGLGFSDETQQGPCSALSGGWRMRVALAAALFARPDVLLLDEPTNYLDLEGTIWLKSFIRDYPHTIVLISHDRDLLNEAVGYILHLERGKLTLYQGNYDSFERQRREKQALTVKLKKKQEDQRKHMMAFVERFRYKASKARQAQSRLKALSKLEPIAELVEDRVAPFFFPNPEKAIAPPLVKWDKVSVGYAENRPVLRNITLRLDPDDRIALLGSNGNGKSTFAKLLCGKLSAMAGDMKVPARLTVGYFAQHQLDEISPERTPYSYFTELMPDEPESKRRAKLGAYGFGANLADSPCSTLSGGEKARLLFALAAFHAPHILVLDEPTNHLDVDSREALIMAINDYEGAVILISHDRHIIETCADDLWLVHDGTVKRFDGDMEDYTQLVLDRARASRRAERAAKEPAAEAPRQPARPSASTLQKQVEKLDKRMEEIRGKIEILDKALSDPAIYSEEPKKAGDFTKLRAKLATDLEELENQWLEAQVG</sequence>
<dbReference type="InterPro" id="IPR032781">
    <property type="entry name" value="ABC_tran_Xtn"/>
</dbReference>
<dbReference type="GO" id="GO:0003677">
    <property type="term" value="F:DNA binding"/>
    <property type="evidence" value="ECO:0007669"/>
    <property type="project" value="InterPro"/>
</dbReference>
<dbReference type="GO" id="GO:0016887">
    <property type="term" value="F:ATP hydrolysis activity"/>
    <property type="evidence" value="ECO:0007669"/>
    <property type="project" value="InterPro"/>
</dbReference>
<dbReference type="Pfam" id="PF16326">
    <property type="entry name" value="ABC_tran_CTD"/>
    <property type="match status" value="1"/>
</dbReference>
<dbReference type="PANTHER" id="PTHR19211">
    <property type="entry name" value="ATP-BINDING TRANSPORT PROTEIN-RELATED"/>
    <property type="match status" value="1"/>
</dbReference>
<evidence type="ECO:0000256" key="5">
    <source>
        <dbReference type="SAM" id="MobiDB-lite"/>
    </source>
</evidence>
<dbReference type="PANTHER" id="PTHR19211:SF14">
    <property type="entry name" value="ATP-BINDING CASSETTE SUB-FAMILY F MEMBER 1"/>
    <property type="match status" value="1"/>
</dbReference>
<feature type="region of interest" description="Disordered" evidence="5">
    <location>
        <begin position="528"/>
        <end position="551"/>
    </location>
</feature>
<evidence type="ECO:0000256" key="1">
    <source>
        <dbReference type="ARBA" id="ARBA00005417"/>
    </source>
</evidence>
<dbReference type="AlphaFoldDB" id="A0A2W2AQE6"/>
<keyword evidence="2" id="KW-0677">Repeat</keyword>
<dbReference type="Pfam" id="PF12848">
    <property type="entry name" value="ABC_tran_Xtn"/>
    <property type="match status" value="1"/>
</dbReference>
<dbReference type="InterPro" id="IPR037118">
    <property type="entry name" value="Val-tRNA_synth_C_sf"/>
</dbReference>
<dbReference type="Proteomes" id="UP000248795">
    <property type="component" value="Unassembled WGS sequence"/>
</dbReference>
<dbReference type="SUPFAM" id="SSF52540">
    <property type="entry name" value="P-loop containing nucleoside triphosphate hydrolases"/>
    <property type="match status" value="2"/>
</dbReference>
<feature type="compositionally biased region" description="Low complexity" evidence="5">
    <location>
        <begin position="537"/>
        <end position="549"/>
    </location>
</feature>
<feature type="domain" description="ABC transporter" evidence="6">
    <location>
        <begin position="311"/>
        <end position="526"/>
    </location>
</feature>
<evidence type="ECO:0000256" key="4">
    <source>
        <dbReference type="ARBA" id="ARBA00022840"/>
    </source>
</evidence>
<dbReference type="FunFam" id="3.40.50.300:FF:000011">
    <property type="entry name" value="Putative ABC transporter ATP-binding component"/>
    <property type="match status" value="1"/>
</dbReference>
<keyword evidence="4 7" id="KW-0067">ATP-binding</keyword>
<evidence type="ECO:0000256" key="3">
    <source>
        <dbReference type="ARBA" id="ARBA00022741"/>
    </source>
</evidence>
<evidence type="ECO:0000313" key="8">
    <source>
        <dbReference type="Proteomes" id="UP000248795"/>
    </source>
</evidence>
<keyword evidence="8" id="KW-1185">Reference proteome</keyword>
<dbReference type="InterPro" id="IPR027417">
    <property type="entry name" value="P-loop_NTPase"/>
</dbReference>
<protein>
    <submittedName>
        <fullName evidence="7">ABC transporter ATP-binding protein</fullName>
    </submittedName>
</protein>
<dbReference type="InterPro" id="IPR050611">
    <property type="entry name" value="ABCF"/>
</dbReference>
<dbReference type="Pfam" id="PF00005">
    <property type="entry name" value="ABC_tran"/>
    <property type="match status" value="2"/>
</dbReference>
<dbReference type="PROSITE" id="PS50893">
    <property type="entry name" value="ABC_TRANSPORTER_2"/>
    <property type="match status" value="2"/>
</dbReference>
<dbReference type="Gene3D" id="3.40.50.300">
    <property type="entry name" value="P-loop containing nucleotide triphosphate hydrolases"/>
    <property type="match status" value="2"/>
</dbReference>
<keyword evidence="3" id="KW-0547">Nucleotide-binding</keyword>
<dbReference type="InterPro" id="IPR003593">
    <property type="entry name" value="AAA+_ATPase"/>
</dbReference>
<dbReference type="InterPro" id="IPR032524">
    <property type="entry name" value="ABC_tran_C"/>
</dbReference>
<comment type="caution">
    <text evidence="7">The sequence shown here is derived from an EMBL/GenBank/DDBJ whole genome shotgun (WGS) entry which is preliminary data.</text>
</comment>
<evidence type="ECO:0000313" key="7">
    <source>
        <dbReference type="EMBL" id="PZF77621.1"/>
    </source>
</evidence>
<dbReference type="PROSITE" id="PS00211">
    <property type="entry name" value="ABC_TRANSPORTER_1"/>
    <property type="match status" value="2"/>
</dbReference>